<sequence length="404" mass="46856">MSILGRDTKYFSHDIYEDYIQEFSKKIFKSMILLDSSPLFDNSDLYFDDFVNVIYSSEAKAKTSMPILSYIFKCKLGRENITNPILLHIFWWNNASSTLSAFHLIHECPLIRDEIIMNDELAYKENFEQHIVNEVTSLMLKKLSKGEDIVELQLDIRNVLNLCENISNFKKTESFQLLHFCNDLLLNESIPLEIFKEIIEFRDEEIFTKIYIHKVFEILSNVKNIEPNKLLYAKQSFVMKSLEIIPLGSPSRLELYQTLFLENPFPLMGQIIKSIFENENKHEPFEFFVLLDNPRKMLDLPLFTIINTCVEVKGCHSSIAALFCSTKALKFMEEPYLIQENTVSSSETNQSNSAENYQIDLHVPTSRFPSLCIALSLDLCTQKRLDEEKFENGNVHSDSAGLVL</sequence>
<dbReference type="OrthoDB" id="2448260at2759"/>
<dbReference type="Proteomes" id="UP001153678">
    <property type="component" value="Unassembled WGS sequence"/>
</dbReference>
<organism evidence="1 2">
    <name type="scientific">Funneliformis geosporum</name>
    <dbReference type="NCBI Taxonomy" id="1117311"/>
    <lineage>
        <taxon>Eukaryota</taxon>
        <taxon>Fungi</taxon>
        <taxon>Fungi incertae sedis</taxon>
        <taxon>Mucoromycota</taxon>
        <taxon>Glomeromycotina</taxon>
        <taxon>Glomeromycetes</taxon>
        <taxon>Glomerales</taxon>
        <taxon>Glomeraceae</taxon>
        <taxon>Funneliformis</taxon>
    </lineage>
</organism>
<dbReference type="EMBL" id="CAMKVN010001132">
    <property type="protein sequence ID" value="CAI2173907.1"/>
    <property type="molecule type" value="Genomic_DNA"/>
</dbReference>
<name>A0A9W4SLK2_9GLOM</name>
<gene>
    <name evidence="1" type="ORF">FWILDA_LOCUS6323</name>
</gene>
<evidence type="ECO:0000313" key="1">
    <source>
        <dbReference type="EMBL" id="CAI2173907.1"/>
    </source>
</evidence>
<keyword evidence="2" id="KW-1185">Reference proteome</keyword>
<evidence type="ECO:0000313" key="2">
    <source>
        <dbReference type="Proteomes" id="UP001153678"/>
    </source>
</evidence>
<dbReference type="AlphaFoldDB" id="A0A9W4SLK2"/>
<protein>
    <submittedName>
        <fullName evidence="1">15094_t:CDS:1</fullName>
    </submittedName>
</protein>
<comment type="caution">
    <text evidence="1">The sequence shown here is derived from an EMBL/GenBank/DDBJ whole genome shotgun (WGS) entry which is preliminary data.</text>
</comment>
<accession>A0A9W4SLK2</accession>
<feature type="non-terminal residue" evidence="1">
    <location>
        <position position="404"/>
    </location>
</feature>
<proteinExistence type="predicted"/>
<reference evidence="1" key="1">
    <citation type="submission" date="2022-08" db="EMBL/GenBank/DDBJ databases">
        <authorList>
            <person name="Kallberg Y."/>
            <person name="Tangrot J."/>
            <person name="Rosling A."/>
        </authorList>
    </citation>
    <scope>NUCLEOTIDE SEQUENCE</scope>
    <source>
        <strain evidence="1">Wild A</strain>
    </source>
</reference>